<evidence type="ECO:0000256" key="1">
    <source>
        <dbReference type="SAM" id="SignalP"/>
    </source>
</evidence>
<name>A0A4Q7YNE8_9GAMM</name>
<proteinExistence type="predicted"/>
<evidence type="ECO:0008006" key="4">
    <source>
        <dbReference type="Google" id="ProtNLM"/>
    </source>
</evidence>
<dbReference type="AlphaFoldDB" id="A0A4Q7YNE8"/>
<feature type="signal peptide" evidence="1">
    <location>
        <begin position="1"/>
        <end position="26"/>
    </location>
</feature>
<organism evidence="2 3">
    <name type="scientific">Fluviicoccus keumensis</name>
    <dbReference type="NCBI Taxonomy" id="1435465"/>
    <lineage>
        <taxon>Bacteria</taxon>
        <taxon>Pseudomonadati</taxon>
        <taxon>Pseudomonadota</taxon>
        <taxon>Gammaproteobacteria</taxon>
        <taxon>Moraxellales</taxon>
        <taxon>Moraxellaceae</taxon>
        <taxon>Fluviicoccus</taxon>
    </lineage>
</organism>
<protein>
    <recommendedName>
        <fullName evidence="4">START domain-containing protein</fullName>
    </recommendedName>
</protein>
<gene>
    <name evidence="2" type="ORF">EV700_2271</name>
</gene>
<keyword evidence="3" id="KW-1185">Reference proteome</keyword>
<dbReference type="Proteomes" id="UP000292423">
    <property type="component" value="Unassembled WGS sequence"/>
</dbReference>
<evidence type="ECO:0000313" key="3">
    <source>
        <dbReference type="Proteomes" id="UP000292423"/>
    </source>
</evidence>
<dbReference type="RefSeq" id="WP_130413835.1">
    <property type="nucleotide sequence ID" value="NZ_SHKX01000013.1"/>
</dbReference>
<accession>A0A4Q7YNE8</accession>
<dbReference type="Gene3D" id="3.30.530.20">
    <property type="match status" value="1"/>
</dbReference>
<feature type="chain" id="PRO_5020672058" description="START domain-containing protein" evidence="1">
    <location>
        <begin position="27"/>
        <end position="242"/>
    </location>
</feature>
<keyword evidence="1" id="KW-0732">Signal</keyword>
<dbReference type="InterPro" id="IPR023393">
    <property type="entry name" value="START-like_dom_sf"/>
</dbReference>
<sequence length="242" mass="27392">MTIKKSLSAALAALALTGGLPAISHADVDDDLDELRGTSAYNEWQLVKNDTRRNIRAWTKHEDGKGVRSFKLDYIVDAPFLTVARVYLDIENYTRWFWTVREARILKKVSPTEFYYYVQHDAPVTLPDRDAVIHVNVEPYNPKKGYGALRLKAAPQFIPPKPPLVRMDAEDMVVKFSPIDKDKVRVEVEGFIDPGGLAPAWAINAVQRQAPYFTVLGLQRMVLLPQYKDGKGPLPFNLIPEE</sequence>
<dbReference type="SUPFAM" id="SSF55961">
    <property type="entry name" value="Bet v1-like"/>
    <property type="match status" value="1"/>
</dbReference>
<comment type="caution">
    <text evidence="2">The sequence shown here is derived from an EMBL/GenBank/DDBJ whole genome shotgun (WGS) entry which is preliminary data.</text>
</comment>
<dbReference type="EMBL" id="SHKX01000013">
    <property type="protein sequence ID" value="RZU38341.1"/>
    <property type="molecule type" value="Genomic_DNA"/>
</dbReference>
<reference evidence="2 3" key="1">
    <citation type="submission" date="2019-02" db="EMBL/GenBank/DDBJ databases">
        <title>Genomic Encyclopedia of Type Strains, Phase IV (KMG-IV): sequencing the most valuable type-strain genomes for metagenomic binning, comparative biology and taxonomic classification.</title>
        <authorList>
            <person name="Goeker M."/>
        </authorList>
    </citation>
    <scope>NUCLEOTIDE SEQUENCE [LARGE SCALE GENOMIC DNA]</scope>
    <source>
        <strain evidence="2 3">DSM 105135</strain>
    </source>
</reference>
<dbReference type="OrthoDB" id="5734556at2"/>
<evidence type="ECO:0000313" key="2">
    <source>
        <dbReference type="EMBL" id="RZU38341.1"/>
    </source>
</evidence>